<accession>A0ACD0P1C0</accession>
<proteinExistence type="predicted"/>
<organism evidence="1 2">
    <name type="scientific">Violaceomyces palustris</name>
    <dbReference type="NCBI Taxonomy" id="1673888"/>
    <lineage>
        <taxon>Eukaryota</taxon>
        <taxon>Fungi</taxon>
        <taxon>Dikarya</taxon>
        <taxon>Basidiomycota</taxon>
        <taxon>Ustilaginomycotina</taxon>
        <taxon>Ustilaginomycetes</taxon>
        <taxon>Violaceomycetales</taxon>
        <taxon>Violaceomycetaceae</taxon>
        <taxon>Violaceomyces</taxon>
    </lineage>
</organism>
<evidence type="ECO:0000313" key="2">
    <source>
        <dbReference type="Proteomes" id="UP000245626"/>
    </source>
</evidence>
<protein>
    <submittedName>
        <fullName evidence="1">Uncharacterized protein</fullName>
    </submittedName>
</protein>
<name>A0ACD0P1C0_9BASI</name>
<gene>
    <name evidence="1" type="ORF">IE53DRAFT_31120</name>
</gene>
<dbReference type="EMBL" id="KZ819810">
    <property type="protein sequence ID" value="PWN51890.1"/>
    <property type="molecule type" value="Genomic_DNA"/>
</dbReference>
<sequence>MTHKDRARSGLAFFAFWLIMVNPTRRRRCFVILTQRYPAFTSTLHSPKLIQPWKKRCHTFLPLIRPPSTDLFSSSYLHSFFPSFHFRFLFFGFLTDTGRKRREHLDSILWQKRPLSSHDAAE</sequence>
<dbReference type="Proteomes" id="UP000245626">
    <property type="component" value="Unassembled WGS sequence"/>
</dbReference>
<evidence type="ECO:0000313" key="1">
    <source>
        <dbReference type="EMBL" id="PWN51890.1"/>
    </source>
</evidence>
<reference evidence="1 2" key="1">
    <citation type="journal article" date="2018" name="Mol. Biol. Evol.">
        <title>Broad Genomic Sampling Reveals a Smut Pathogenic Ancestry of the Fungal Clade Ustilaginomycotina.</title>
        <authorList>
            <person name="Kijpornyongpan T."/>
            <person name="Mondo S.J."/>
            <person name="Barry K."/>
            <person name="Sandor L."/>
            <person name="Lee J."/>
            <person name="Lipzen A."/>
            <person name="Pangilinan J."/>
            <person name="LaButti K."/>
            <person name="Hainaut M."/>
            <person name="Henrissat B."/>
            <person name="Grigoriev I.V."/>
            <person name="Spatafora J.W."/>
            <person name="Aime M.C."/>
        </authorList>
    </citation>
    <scope>NUCLEOTIDE SEQUENCE [LARGE SCALE GENOMIC DNA]</scope>
    <source>
        <strain evidence="1 2">SA 807</strain>
    </source>
</reference>
<keyword evidence="2" id="KW-1185">Reference proteome</keyword>